<evidence type="ECO:0000256" key="6">
    <source>
        <dbReference type="ARBA" id="ARBA00022630"/>
    </source>
</evidence>
<sequence length="603" mass="67844">MPPPPSQSEKIKEPIFVKSVIPKRRQELLKWNGWGYNDSKFVVNVDEKQNIQVYFTGKRYPIGEVPLTHLAQWAIDMLNIDLTKPPKTSQPLPTESQYPESKIPQSILQQLENLGISHSIDVVDRVVRAHGQTLHDVYTLRNSVFERIPDVVVWPTCHDDVVKLVNLSNENNIVVIPYGGGTAVSGAVECPTNEPRPIISLDTTQMNKILWLDRDNLVACCESGIIGQDLERELGKMGFTTGHEPDSYEFSSLGGWVATRASGMKKNTYGNIEDLVVHVKMVTANGVLEKNCQVPRLSCGPDFNHVILGSEGSLGVITEVVIKIRPLPKCRKYGSIVFPNFETGVKFMREIAKRRLQPASIRLMDNEQFKFGMILKPEEGYFSLVLDGLKKFYLTKIKGFDVDQICVMTLLFEGDESDVKLSEKKLYEIAKQFGAIPAGETNGERGYMLTFVIAYVRDLALEYDVVAESFETSVPWDRAITLDRNVKQVVTNECKRLGITHFIINSRVTQTYDAGCVIYFYLGFNHKGLGDPVVLHNKLETKARDEIIACGGSISHHHGVGKLRRRWYPKTVSNVGLNLYLSVKKELDPKNIFATNNLVQSKL</sequence>
<comment type="subunit">
    <text evidence="4 13">Homodimer.</text>
</comment>
<dbReference type="PANTHER" id="PTHR46568">
    <property type="entry name" value="ALKYLDIHYDROXYACETONEPHOSPHATE SYNTHASE, PEROXISOMAL"/>
    <property type="match status" value="1"/>
</dbReference>
<name>A0A653C5L4_CALMS</name>
<dbReference type="Pfam" id="PF02913">
    <property type="entry name" value="FAD-oxidase_C"/>
    <property type="match status" value="1"/>
</dbReference>
<evidence type="ECO:0000256" key="5">
    <source>
        <dbReference type="ARBA" id="ARBA00012385"/>
    </source>
</evidence>
<evidence type="ECO:0000256" key="10">
    <source>
        <dbReference type="PIRSR" id="PIRSR625650-2"/>
    </source>
</evidence>
<comment type="pathway">
    <text evidence="2 13">Glycerolipid metabolism; ether lipid biosynthesis.</text>
</comment>
<dbReference type="InterPro" id="IPR016167">
    <property type="entry name" value="FAD-bd_PCMH_sub1"/>
</dbReference>
<feature type="binding site" evidence="11">
    <location>
        <begin position="259"/>
        <end position="262"/>
    </location>
    <ligand>
        <name>FAD</name>
        <dbReference type="ChEBI" id="CHEBI:57692"/>
    </ligand>
</feature>
<dbReference type="EMBL" id="CAACVG010007009">
    <property type="protein sequence ID" value="VEN43201.1"/>
    <property type="molecule type" value="Genomic_DNA"/>
</dbReference>
<dbReference type="SUPFAM" id="SSF55103">
    <property type="entry name" value="FAD-linked oxidases, C-terminal domain"/>
    <property type="match status" value="1"/>
</dbReference>
<evidence type="ECO:0000256" key="13">
    <source>
        <dbReference type="RuleBase" id="RU363113"/>
    </source>
</evidence>
<evidence type="ECO:0000259" key="14">
    <source>
        <dbReference type="PROSITE" id="PS51387"/>
    </source>
</evidence>
<dbReference type="AlphaFoldDB" id="A0A653C5L4"/>
<comment type="subcellular location">
    <subcellularLocation>
        <location evidence="1 13">Peroxisome</location>
    </subcellularLocation>
</comment>
<dbReference type="InterPro" id="IPR025650">
    <property type="entry name" value="Alkyl-DHAP_Synthase"/>
</dbReference>
<dbReference type="InterPro" id="IPR016171">
    <property type="entry name" value="Vanillyl_alc_oxidase_C-sub2"/>
</dbReference>
<evidence type="ECO:0000256" key="3">
    <source>
        <dbReference type="ARBA" id="ARBA00008000"/>
    </source>
</evidence>
<dbReference type="EC" id="2.5.1.26" evidence="5 13"/>
<feature type="site" description="Important for enzyme activity" evidence="12">
    <location>
        <position position="362"/>
    </location>
</feature>
<evidence type="ECO:0000313" key="15">
    <source>
        <dbReference type="EMBL" id="VEN43201.1"/>
    </source>
</evidence>
<feature type="active site" description="Proton donor/acceptor" evidence="9">
    <location>
        <position position="519"/>
    </location>
</feature>
<dbReference type="UniPathway" id="UPA00781"/>
<comment type="cofactor">
    <cofactor evidence="11 13">
        <name>FAD</name>
        <dbReference type="ChEBI" id="CHEBI:57692"/>
    </cofactor>
</comment>
<evidence type="ECO:0000313" key="16">
    <source>
        <dbReference type="Proteomes" id="UP000410492"/>
    </source>
</evidence>
<dbReference type="InterPro" id="IPR016166">
    <property type="entry name" value="FAD-bd_PCMH"/>
</dbReference>
<dbReference type="Gene3D" id="3.30.465.10">
    <property type="match status" value="1"/>
</dbReference>
<dbReference type="GO" id="GO:0005777">
    <property type="term" value="C:peroxisome"/>
    <property type="evidence" value="ECO:0007669"/>
    <property type="project" value="UniProtKB-SubCell"/>
</dbReference>
<gene>
    <name evidence="15" type="ORF">CALMAC_LOCUS6419</name>
</gene>
<dbReference type="InterPro" id="IPR016164">
    <property type="entry name" value="FAD-linked_Oxase-like_C"/>
</dbReference>
<dbReference type="Gene3D" id="3.30.300.330">
    <property type="match status" value="1"/>
</dbReference>
<keyword evidence="6 13" id="KW-0285">Flavoprotein</keyword>
<comment type="similarity">
    <text evidence="3 13">Belongs to the FAD-binding oxidoreductase/transferase type 4 family.</text>
</comment>
<reference evidence="15 16" key="1">
    <citation type="submission" date="2019-01" db="EMBL/GenBank/DDBJ databases">
        <authorList>
            <person name="Sayadi A."/>
        </authorList>
    </citation>
    <scope>NUCLEOTIDE SEQUENCE [LARGE SCALE GENOMIC DNA]</scope>
</reference>
<dbReference type="Gene3D" id="3.30.70.3450">
    <property type="match status" value="1"/>
</dbReference>
<dbReference type="GO" id="GO:0071949">
    <property type="term" value="F:FAD binding"/>
    <property type="evidence" value="ECO:0007669"/>
    <property type="project" value="InterPro"/>
</dbReference>
<evidence type="ECO:0000256" key="9">
    <source>
        <dbReference type="PIRSR" id="PIRSR625650-1"/>
    </source>
</evidence>
<feature type="binding site" evidence="10">
    <location>
        <position position="457"/>
    </location>
    <ligand>
        <name>substrate</name>
    </ligand>
</feature>
<dbReference type="Pfam" id="PF01565">
    <property type="entry name" value="FAD_binding_4"/>
    <property type="match status" value="1"/>
</dbReference>
<evidence type="ECO:0000256" key="1">
    <source>
        <dbReference type="ARBA" id="ARBA00004275"/>
    </source>
</evidence>
<evidence type="ECO:0000256" key="4">
    <source>
        <dbReference type="ARBA" id="ARBA00011738"/>
    </source>
</evidence>
<dbReference type="InterPro" id="IPR006094">
    <property type="entry name" value="Oxid_FAD_bind_N"/>
</dbReference>
<dbReference type="SUPFAM" id="SSF56176">
    <property type="entry name" value="FAD-binding/transporter-associated domain-like"/>
    <property type="match status" value="1"/>
</dbReference>
<dbReference type="InterPro" id="IPR004113">
    <property type="entry name" value="FAD-bd_oxidored_4_C"/>
</dbReference>
<dbReference type="PANTHER" id="PTHR46568:SF1">
    <property type="entry name" value="ALKYLDIHYDROXYACETONEPHOSPHATE SYNTHASE, PEROXISOMAL"/>
    <property type="match status" value="1"/>
</dbReference>
<dbReference type="InterPro" id="IPR016169">
    <property type="entry name" value="FAD-bd_PCMH_sub2"/>
</dbReference>
<dbReference type="GO" id="GO:0008609">
    <property type="term" value="F:alkylglycerone-phosphate synthase activity"/>
    <property type="evidence" value="ECO:0007669"/>
    <property type="project" value="UniProtKB-EC"/>
</dbReference>
<evidence type="ECO:0000256" key="8">
    <source>
        <dbReference type="ARBA" id="ARBA00023140"/>
    </source>
</evidence>
<dbReference type="InterPro" id="IPR036318">
    <property type="entry name" value="FAD-bd_PCMH-like_sf"/>
</dbReference>
<evidence type="ECO:0000256" key="12">
    <source>
        <dbReference type="PIRSR" id="PIRSR625650-4"/>
    </source>
</evidence>
<dbReference type="Gene3D" id="1.10.45.10">
    <property type="entry name" value="Vanillyl-alcohol Oxidase, Chain A, domain 4"/>
    <property type="match status" value="1"/>
</dbReference>
<dbReference type="OrthoDB" id="7786253at2759"/>
<dbReference type="Gene3D" id="3.30.160.650">
    <property type="match status" value="1"/>
</dbReference>
<evidence type="ECO:0000256" key="2">
    <source>
        <dbReference type="ARBA" id="ARBA00004670"/>
    </source>
</evidence>
<keyword evidence="8 13" id="KW-0576">Peroxisome</keyword>
<dbReference type="GO" id="GO:0008611">
    <property type="term" value="P:ether lipid biosynthetic process"/>
    <property type="evidence" value="ECO:0007669"/>
    <property type="project" value="UniProtKB-UniPathway"/>
</dbReference>
<keyword evidence="7 11" id="KW-0274">FAD</keyword>
<comment type="catalytic activity">
    <reaction evidence="13">
        <text>a long chain fatty alcohol + a 1-acylglycerone 3-phosphate = a 1-O-alkylglycerone 3-phosphate + a long-chain fatty acid + H(+)</text>
        <dbReference type="Rhea" id="RHEA:36171"/>
        <dbReference type="ChEBI" id="CHEBI:15378"/>
        <dbReference type="ChEBI" id="CHEBI:17135"/>
        <dbReference type="ChEBI" id="CHEBI:57534"/>
        <dbReference type="ChEBI" id="CHEBI:57560"/>
        <dbReference type="ChEBI" id="CHEBI:73315"/>
        <dbReference type="EC" id="2.5.1.26"/>
    </reaction>
</comment>
<organism evidence="15 16">
    <name type="scientific">Callosobruchus maculatus</name>
    <name type="common">Southern cowpea weevil</name>
    <name type="synonym">Pulse bruchid</name>
    <dbReference type="NCBI Taxonomy" id="64391"/>
    <lineage>
        <taxon>Eukaryota</taxon>
        <taxon>Metazoa</taxon>
        <taxon>Ecdysozoa</taxon>
        <taxon>Arthropoda</taxon>
        <taxon>Hexapoda</taxon>
        <taxon>Insecta</taxon>
        <taxon>Pterygota</taxon>
        <taxon>Neoptera</taxon>
        <taxon>Endopterygota</taxon>
        <taxon>Coleoptera</taxon>
        <taxon>Polyphaga</taxon>
        <taxon>Cucujiformia</taxon>
        <taxon>Chrysomeloidea</taxon>
        <taxon>Chrysomelidae</taxon>
        <taxon>Bruchinae</taxon>
        <taxon>Bruchini</taxon>
        <taxon>Callosobruchus</taxon>
    </lineage>
</organism>
<comment type="function">
    <text evidence="13">Catalyzes the exchange of an acyl for a long-chain alkyl group and the formation of the ether bond in the biosynthesis of ether phospholipids.</text>
</comment>
<protein>
    <recommendedName>
        <fullName evidence="5 13">Alkylglycerone-phosphate synthase</fullName>
        <shortName evidence="13">Alkyl-DHAP synthase</shortName>
        <ecNumber evidence="5 13">2.5.1.26</ecNumber>
    </recommendedName>
</protein>
<keyword evidence="13" id="KW-0444">Lipid biosynthesis</keyword>
<proteinExistence type="inferred from homology"/>
<feature type="binding site" evidence="11">
    <location>
        <begin position="311"/>
        <end position="317"/>
    </location>
    <ligand>
        <name>FAD</name>
        <dbReference type="ChEBI" id="CHEBI:57692"/>
    </ligand>
</feature>
<evidence type="ECO:0000256" key="11">
    <source>
        <dbReference type="PIRSR" id="PIRSR625650-3"/>
    </source>
</evidence>
<dbReference type="PROSITE" id="PS51387">
    <property type="entry name" value="FAD_PCMH"/>
    <property type="match status" value="1"/>
</dbReference>
<keyword evidence="16" id="KW-1185">Reference proteome</keyword>
<evidence type="ECO:0000256" key="7">
    <source>
        <dbReference type="ARBA" id="ARBA00022827"/>
    </source>
</evidence>
<keyword evidence="13" id="KW-0443">Lipid metabolism</keyword>
<keyword evidence="13" id="KW-0808">Transferase</keyword>
<dbReference type="Gene3D" id="3.30.43.10">
    <property type="entry name" value="Uridine Diphospho-n-acetylenolpyruvylglucosamine Reductase, domain 2"/>
    <property type="match status" value="1"/>
</dbReference>
<dbReference type="Proteomes" id="UP000410492">
    <property type="component" value="Unassembled WGS sequence"/>
</dbReference>
<feature type="domain" description="FAD-binding PCMH-type" evidence="14">
    <location>
        <begin position="145"/>
        <end position="327"/>
    </location>
</feature>
<accession>A0A653C5L4</accession>